<dbReference type="PROSITE" id="PS50158">
    <property type="entry name" value="ZF_CCHC"/>
    <property type="match status" value="1"/>
</dbReference>
<dbReference type="Proteomes" id="UP000585474">
    <property type="component" value="Unassembled WGS sequence"/>
</dbReference>
<gene>
    <name evidence="3" type="ORF">Acr_07g0013440</name>
</gene>
<comment type="caution">
    <text evidence="3">The sequence shown here is derived from an EMBL/GenBank/DDBJ whole genome shotgun (WGS) entry which is preliminary data.</text>
</comment>
<dbReference type="AlphaFoldDB" id="A0A7J0EXK7"/>
<dbReference type="SUPFAM" id="SSF57756">
    <property type="entry name" value="Retrovirus zinc finger-like domains"/>
    <property type="match status" value="1"/>
</dbReference>
<dbReference type="PANTHER" id="PTHR11439:SF496">
    <property type="entry name" value="RNA-DIRECTED DNA POLYMERASE"/>
    <property type="match status" value="1"/>
</dbReference>
<dbReference type="CDD" id="cd09272">
    <property type="entry name" value="RNase_HI_RT_Ty1"/>
    <property type="match status" value="1"/>
</dbReference>
<dbReference type="GO" id="GO:0008270">
    <property type="term" value="F:zinc ion binding"/>
    <property type="evidence" value="ECO:0007669"/>
    <property type="project" value="UniProtKB-KW"/>
</dbReference>
<keyword evidence="4" id="KW-1185">Reference proteome</keyword>
<evidence type="ECO:0000256" key="1">
    <source>
        <dbReference type="PROSITE-ProRule" id="PRU00047"/>
    </source>
</evidence>
<organism evidence="3 4">
    <name type="scientific">Actinidia rufa</name>
    <dbReference type="NCBI Taxonomy" id="165716"/>
    <lineage>
        <taxon>Eukaryota</taxon>
        <taxon>Viridiplantae</taxon>
        <taxon>Streptophyta</taxon>
        <taxon>Embryophyta</taxon>
        <taxon>Tracheophyta</taxon>
        <taxon>Spermatophyta</taxon>
        <taxon>Magnoliopsida</taxon>
        <taxon>eudicotyledons</taxon>
        <taxon>Gunneridae</taxon>
        <taxon>Pentapetalae</taxon>
        <taxon>asterids</taxon>
        <taxon>Ericales</taxon>
        <taxon>Actinidiaceae</taxon>
        <taxon>Actinidia</taxon>
    </lineage>
</organism>
<feature type="domain" description="CCHC-type" evidence="2">
    <location>
        <begin position="184"/>
        <end position="197"/>
    </location>
</feature>
<evidence type="ECO:0000259" key="2">
    <source>
        <dbReference type="PROSITE" id="PS50158"/>
    </source>
</evidence>
<dbReference type="Pfam" id="PF07727">
    <property type="entry name" value="RVT_2"/>
    <property type="match status" value="1"/>
</dbReference>
<sequence length="515" mass="58396">MSPTFNPLAIILSQNKLTGPSYVEWNRNLDIVLTSEGYKFVLTQSCPDLPGASASPEELAAYERWTKINEMTRCYILASIDGVLQQQHLSMLIARDMMLNLKKMFDEQGRSARQDVMRNLLNTKIVEGTPVREYALKMIGFLNELKILAERQERDEEEQGQTLTKGEAKPREVQIRDVPMGKYFHCGKDGHWKRNCPIFIANKKQVPLTPKELWSERKPSLQHIRIWGCPAYVKKGNANKLEARLEVCLFVRYPKGTKAPEVVPDTSVLNPIQTLEPQHSGRTVRQPDKLMFLGETYEGIQEEQDPNTYKEAHADINDEPCVYKKANKNVVVFLVLYVDDILLIGNGVGALSAVKAWFSHNFDMKDLGEASYILGIKLMRDRKNRMLGLSQAAYIDNLLVKFAMHNSKKDRDSKKSTSGYVLTLGDGAISWRSVKQSCIVDSTMEAEYIAACEIAKEVVWLKTFLLELGVVPLAKGPIIFHCDNSASIAQSKDPRGHKKGKHIERKYHLIRETAQ</sequence>
<reference evidence="3 4" key="1">
    <citation type="submission" date="2019-07" db="EMBL/GenBank/DDBJ databases">
        <title>De Novo Assembly of kiwifruit Actinidia rufa.</title>
        <authorList>
            <person name="Sugita-Konishi S."/>
            <person name="Sato K."/>
            <person name="Mori E."/>
            <person name="Abe Y."/>
            <person name="Kisaki G."/>
            <person name="Hamano K."/>
            <person name="Suezawa K."/>
            <person name="Otani M."/>
            <person name="Fukuda T."/>
            <person name="Manabe T."/>
            <person name="Gomi K."/>
            <person name="Tabuchi M."/>
            <person name="Akimitsu K."/>
            <person name="Kataoka I."/>
        </authorList>
    </citation>
    <scope>NUCLEOTIDE SEQUENCE [LARGE SCALE GENOMIC DNA]</scope>
    <source>
        <strain evidence="4">cv. Fuchu</strain>
    </source>
</reference>
<evidence type="ECO:0000313" key="4">
    <source>
        <dbReference type="Proteomes" id="UP000585474"/>
    </source>
</evidence>
<dbReference type="OrthoDB" id="1920930at2759"/>
<proteinExistence type="predicted"/>
<keyword evidence="1" id="KW-0862">Zinc</keyword>
<dbReference type="EMBL" id="BJWL01000007">
    <property type="protein sequence ID" value="GFY91148.1"/>
    <property type="molecule type" value="Genomic_DNA"/>
</dbReference>
<evidence type="ECO:0000313" key="3">
    <source>
        <dbReference type="EMBL" id="GFY91148.1"/>
    </source>
</evidence>
<keyword evidence="1" id="KW-0863">Zinc-finger</keyword>
<dbReference type="InterPro" id="IPR001878">
    <property type="entry name" value="Znf_CCHC"/>
</dbReference>
<dbReference type="GO" id="GO:0003676">
    <property type="term" value="F:nucleic acid binding"/>
    <property type="evidence" value="ECO:0007669"/>
    <property type="project" value="InterPro"/>
</dbReference>
<accession>A0A7J0EXK7</accession>
<name>A0A7J0EXK7_9ERIC</name>
<dbReference type="InterPro" id="IPR013103">
    <property type="entry name" value="RVT_2"/>
</dbReference>
<keyword evidence="1" id="KW-0479">Metal-binding</keyword>
<dbReference type="InterPro" id="IPR036875">
    <property type="entry name" value="Znf_CCHC_sf"/>
</dbReference>
<dbReference type="PANTHER" id="PTHR11439">
    <property type="entry name" value="GAG-POL-RELATED RETROTRANSPOSON"/>
    <property type="match status" value="1"/>
</dbReference>
<protein>
    <recommendedName>
        <fullName evidence="2">CCHC-type domain-containing protein</fullName>
    </recommendedName>
</protein>